<evidence type="ECO:0008006" key="4">
    <source>
        <dbReference type="Google" id="ProtNLM"/>
    </source>
</evidence>
<keyword evidence="3" id="KW-1185">Reference proteome</keyword>
<evidence type="ECO:0000313" key="2">
    <source>
        <dbReference type="EMBL" id="MBE9214044.1"/>
    </source>
</evidence>
<sequence length="203" mass="22854">MNIVGILFFAFGILFILFGISLFTPFLSWFGRRFNSSNSSSINYNQPNSTRAASLFIGICCFVFGIFIAFASAALLNVGNIQNNQDLEPRETGEQQKPQINYSTPSITTNSISSQYRLNCPPNTDGLNMRQAANLDAQVIRLIPCNAIGIKDKKERYFQDGVEWFLVEYQENTGWVAGKYLKIQATQPNQNTFSPKLITKKRP</sequence>
<reference evidence="2" key="1">
    <citation type="submission" date="2020-10" db="EMBL/GenBank/DDBJ databases">
        <authorList>
            <person name="Castelo-Branco R."/>
            <person name="Eusebio N."/>
            <person name="Adriana R."/>
            <person name="Vieira A."/>
            <person name="Brugerolle De Fraissinette N."/>
            <person name="Rezende De Castro R."/>
            <person name="Schneider M.P."/>
            <person name="Vasconcelos V."/>
            <person name="Leao P.N."/>
        </authorList>
    </citation>
    <scope>NUCLEOTIDE SEQUENCE</scope>
    <source>
        <strain evidence="2">LEGE 06105</strain>
    </source>
</reference>
<name>A0A8J7F8F2_9CYAN</name>
<keyword evidence="1" id="KW-1133">Transmembrane helix</keyword>
<evidence type="ECO:0000256" key="1">
    <source>
        <dbReference type="SAM" id="Phobius"/>
    </source>
</evidence>
<dbReference type="Proteomes" id="UP000620559">
    <property type="component" value="Unassembled WGS sequence"/>
</dbReference>
<feature type="transmembrane region" description="Helical" evidence="1">
    <location>
        <begin position="6"/>
        <end position="31"/>
    </location>
</feature>
<keyword evidence="1" id="KW-0812">Transmembrane</keyword>
<dbReference type="AlphaFoldDB" id="A0A8J7F8F2"/>
<organism evidence="2 3">
    <name type="scientific">Plectonema cf. radiosum LEGE 06105</name>
    <dbReference type="NCBI Taxonomy" id="945769"/>
    <lineage>
        <taxon>Bacteria</taxon>
        <taxon>Bacillati</taxon>
        <taxon>Cyanobacteriota</taxon>
        <taxon>Cyanophyceae</taxon>
        <taxon>Oscillatoriophycideae</taxon>
        <taxon>Oscillatoriales</taxon>
        <taxon>Microcoleaceae</taxon>
        <taxon>Plectonema</taxon>
    </lineage>
</organism>
<feature type="transmembrane region" description="Helical" evidence="1">
    <location>
        <begin position="52"/>
        <end position="76"/>
    </location>
</feature>
<dbReference type="EMBL" id="JADEWL010000048">
    <property type="protein sequence ID" value="MBE9214044.1"/>
    <property type="molecule type" value="Genomic_DNA"/>
</dbReference>
<protein>
    <recommendedName>
        <fullName evidence="4">SH3 domain-containing protein</fullName>
    </recommendedName>
</protein>
<comment type="caution">
    <text evidence="2">The sequence shown here is derived from an EMBL/GenBank/DDBJ whole genome shotgun (WGS) entry which is preliminary data.</text>
</comment>
<dbReference type="RefSeq" id="WP_193921454.1">
    <property type="nucleotide sequence ID" value="NZ_JADEWL010000048.1"/>
</dbReference>
<dbReference type="Gene3D" id="2.30.30.40">
    <property type="entry name" value="SH3 Domains"/>
    <property type="match status" value="1"/>
</dbReference>
<accession>A0A8J7F8F2</accession>
<evidence type="ECO:0000313" key="3">
    <source>
        <dbReference type="Proteomes" id="UP000620559"/>
    </source>
</evidence>
<keyword evidence="1" id="KW-0472">Membrane</keyword>
<proteinExistence type="predicted"/>
<gene>
    <name evidence="2" type="ORF">IQ247_15455</name>
</gene>